<dbReference type="FunFam" id="3.40.50.300:FF:000644">
    <property type="entry name" value="GpmB, Fructose-2,6-bisphosphatase"/>
    <property type="match status" value="1"/>
</dbReference>
<feature type="compositionally biased region" description="Low complexity" evidence="3">
    <location>
        <begin position="101"/>
        <end position="111"/>
    </location>
</feature>
<dbReference type="InterPro" id="IPR029033">
    <property type="entry name" value="His_PPase_superfam"/>
</dbReference>
<feature type="domain" description="6-phosphofructo-2-kinase" evidence="4">
    <location>
        <begin position="1226"/>
        <end position="1431"/>
    </location>
</feature>
<feature type="region of interest" description="Disordered" evidence="3">
    <location>
        <begin position="1"/>
        <end position="58"/>
    </location>
</feature>
<feature type="compositionally biased region" description="Low complexity" evidence="3">
    <location>
        <begin position="642"/>
        <end position="664"/>
    </location>
</feature>
<dbReference type="PRINTS" id="PR00991">
    <property type="entry name" value="6PFRUCTKNASE"/>
</dbReference>
<dbReference type="InterPro" id="IPR003094">
    <property type="entry name" value="6Pfruct_kin"/>
</dbReference>
<feature type="region of interest" description="Disordered" evidence="3">
    <location>
        <begin position="730"/>
        <end position="783"/>
    </location>
</feature>
<feature type="compositionally biased region" description="Basic residues" evidence="3">
    <location>
        <begin position="851"/>
        <end position="860"/>
    </location>
</feature>
<reference evidence="5" key="1">
    <citation type="submission" date="2014-09" db="EMBL/GenBank/DDBJ databases">
        <title>Draft genome sequence of an oleaginous Mucoromycotina fungus Mucor ambiguus NBRC6742.</title>
        <authorList>
            <person name="Takeda I."/>
            <person name="Yamane N."/>
            <person name="Morita T."/>
            <person name="Tamano K."/>
            <person name="Machida M."/>
            <person name="Baker S."/>
            <person name="Koike H."/>
        </authorList>
    </citation>
    <scope>NUCLEOTIDE SEQUENCE</scope>
    <source>
        <strain evidence="5">NBRC 6742</strain>
    </source>
</reference>
<dbReference type="GO" id="GO:0006003">
    <property type="term" value="P:fructose 2,6-bisphosphate metabolic process"/>
    <property type="evidence" value="ECO:0007669"/>
    <property type="project" value="InterPro"/>
</dbReference>
<sequence length="1637" mass="185982">MNTQHISESQTVTNSVTNRSTAYTTATPDNPTTDTSQSQANNTTDGPQGHPNSDWDIFGDDDEFIRALETDGPAWLAASGTQQTQDSDQRKTAVEEMVEDTASAQQSQTEQADMDDSQTDGMLISDHYADLPSSPGFSLDELPIFSKQKTVNADNQPHETRDLSDIADFVSGAVPTESQLEDIGVIGSDVHPVSDRPTADKEAVETMDHQFTERMDMLDILDSPSPLPQPLSPPNVGDAESSIVDSVQSSDTHVPASRFKLSLRQRNAIQLHPFTIEQANFQHLISRSSMKGKIKASFASQIADSQDTEFTLSDTQQVDVPTDELQASQMRPESSRKTASRSKSKKTSLPSKLNGHAKNRPKASNIEQITFDDISSPVFDKYGLDKLVLPTVNVSASKKEKPKIITFQKKRKSKKGKTVARKFLPSSSAPRTKDIFDFDAQPRSSFNFAGSSSEAVTSSDPHATFSGVDDYLREQMQDMNDDIDLSNYDDDMDEDEAEDAEVDNEETIRRRFRIKKHTILDSSDEDEDMEGDEEKSPPPERELTEAELDAIFRFPGTSGLTPKSSRSTAKRLTRALPENDVVPIVEDAMEHREHKRQRVGLQDVLKKKKTLKSVLPASFLKIYQKELLEEDKLRKAPKKRTANTNATKSTTATSTRHTSSPTSRADPDVFAAFLGSQSEDSDEDSEDMQDAYPTLDDYVTRLDYATQVPTTQQYRAGSVTSTSDILGFSEKSAAHSPSRSPRQTHTISRSNSNSGSLRQSHLNASALSQPGSPSPLSRQHSQPVNKHIYPGEEAIEDNRIQRYLQGTSTRKATTKAKRPVGRAPRSSIAITRPPSNLKKPPSIPIRDNPAPKKRRKKVKRTRDDIYCHAPNSYQAWNDRSGQAPDNKGRTHFQRSADAPHMAFDDIYVGTRQYIRYANESLNGSRFNELFDKQQNEQAKQKLNVLVIHTLPNVISRVRHLQDHDLRRISGLKDTVYLHHRLLAPLLSATPNLKSAYKHLQGDYVDLTLFDKHLLWRNVVPENERLIAHLFYKVSGDICKVCKDKFPLEDKELPGHDYFYTFVSVCLTQWIPLHPYEGRIQLTEMFMRHIRYIGRFVPRLVEERKTGDLAWRPIVKLMVYILDWTCRLHHLGVHQIDWSVTQCTKSLIDILVLIGFDDVKSCTKDYLAEAWICLLQIMSVSSKTSGFYFHEQVFLDQMTDSIKTKSKDLGEYEFEKRKTTRLWAETLNLVIENLPARGKTHVSRSLCRYMRWLGVSTKVFSVGNYRRKLMGPIPNEMFDPKNDDAYGRRLKIADDCLNDMIEWLQHGGGQVGIYDGNNITEGRRREIHDKLVAMDIHVLFIESICNKPSLVLNNIKSVKISSPDYVGWDPEEAVKDYTHRIEQCELHYKVISDLTLPFVKLMNFGQQLIVNNVQGYLQSRIVYYLMNLHNRPRTIYFARAGESTNPGSFKVDAGLSEEGELYAQRLKKFILVYREKQRQASGYTEDNQRPLTVWTSTRKKSRQTALPFLEEGFIVRQQSVLNQINPGEIDGLNKEQIKQKFPDEVERAKEDPYRHRYPRAESYHDLAVRLESVIMELEREKNDVLIIAHDSILRCLYAYLFDRPDHEIPFLCMPRQDLITIEPSAYGCKESRVEIVDV</sequence>
<dbReference type="GO" id="GO:0005524">
    <property type="term" value="F:ATP binding"/>
    <property type="evidence" value="ECO:0007669"/>
    <property type="project" value="UniProtKB-KW"/>
</dbReference>
<dbReference type="InterPro" id="IPR013079">
    <property type="entry name" value="6Phosfructo_kin"/>
</dbReference>
<feature type="compositionally biased region" description="Polar residues" evidence="3">
    <location>
        <begin position="309"/>
        <end position="332"/>
    </location>
</feature>
<dbReference type="GO" id="GO:0005829">
    <property type="term" value="C:cytosol"/>
    <property type="evidence" value="ECO:0007669"/>
    <property type="project" value="TreeGrafter"/>
</dbReference>
<feature type="region of interest" description="Disordered" evidence="3">
    <location>
        <begin position="520"/>
        <end position="541"/>
    </location>
</feature>
<feature type="region of interest" description="Disordered" evidence="3">
    <location>
        <begin position="76"/>
        <end position="120"/>
    </location>
</feature>
<keyword evidence="5" id="KW-0418">Kinase</keyword>
<dbReference type="EMBL" id="DF836438">
    <property type="protein sequence ID" value="GAN07117.1"/>
    <property type="molecule type" value="Genomic_DNA"/>
</dbReference>
<dbReference type="Gene3D" id="3.40.50.1240">
    <property type="entry name" value="Phosphoglycerate mutase-like"/>
    <property type="match status" value="1"/>
</dbReference>
<dbReference type="SMART" id="SM00855">
    <property type="entry name" value="PGAM"/>
    <property type="match status" value="1"/>
</dbReference>
<feature type="compositionally biased region" description="Polar residues" evidence="3">
    <location>
        <begin position="735"/>
        <end position="783"/>
    </location>
</feature>
<feature type="compositionally biased region" description="Acidic residues" evidence="3">
    <location>
        <begin position="522"/>
        <end position="533"/>
    </location>
</feature>
<dbReference type="Pfam" id="PF01591">
    <property type="entry name" value="6PF2K"/>
    <property type="match status" value="1"/>
</dbReference>
<keyword evidence="6" id="KW-1185">Reference proteome</keyword>
<feature type="compositionally biased region" description="Polar residues" evidence="3">
    <location>
        <begin position="1"/>
        <end position="20"/>
    </location>
</feature>
<dbReference type="InterPro" id="IPR027417">
    <property type="entry name" value="P-loop_NTPase"/>
</dbReference>
<name>A0A0C9MUK2_9FUNG</name>
<dbReference type="STRING" id="91626.A0A0C9MUK2"/>
<gene>
    <name evidence="5" type="ORF">MAM1_0149d06609</name>
</gene>
<evidence type="ECO:0000256" key="1">
    <source>
        <dbReference type="ARBA" id="ARBA00022741"/>
    </source>
</evidence>
<dbReference type="GO" id="GO:0004331">
    <property type="term" value="F:fructose-2,6-bisphosphate 2-phosphatase activity"/>
    <property type="evidence" value="ECO:0007669"/>
    <property type="project" value="TreeGrafter"/>
</dbReference>
<dbReference type="PANTHER" id="PTHR10606:SF39">
    <property type="entry name" value="6-PHOSPHOFRUCTO-2-KINASE_FRUCTOSE-2,6-BISPHOSPHATASE YLR345W-RELATED"/>
    <property type="match status" value="1"/>
</dbReference>
<protein>
    <submittedName>
        <fullName evidence="5">6-phosphofructo-2-kinase</fullName>
    </submittedName>
</protein>
<proteinExistence type="predicted"/>
<dbReference type="SUPFAM" id="SSF52540">
    <property type="entry name" value="P-loop containing nucleoside triphosphate hydrolases"/>
    <property type="match status" value="1"/>
</dbReference>
<feature type="compositionally biased region" description="Low complexity" evidence="3">
    <location>
        <begin position="21"/>
        <end position="35"/>
    </location>
</feature>
<dbReference type="CDD" id="cd07067">
    <property type="entry name" value="HP_PGM_like"/>
    <property type="match status" value="1"/>
</dbReference>
<feature type="compositionally biased region" description="Polar residues" evidence="3">
    <location>
        <begin position="36"/>
        <end position="46"/>
    </location>
</feature>
<evidence type="ECO:0000313" key="5">
    <source>
        <dbReference type="EMBL" id="GAN07117.1"/>
    </source>
</evidence>
<feature type="region of interest" description="Disordered" evidence="3">
    <location>
        <begin position="634"/>
        <end position="667"/>
    </location>
</feature>
<dbReference type="Pfam" id="PF00300">
    <property type="entry name" value="His_Phos_1"/>
    <property type="match status" value="1"/>
</dbReference>
<feature type="region of interest" description="Disordered" evidence="3">
    <location>
        <begin position="804"/>
        <end position="893"/>
    </location>
</feature>
<keyword evidence="1" id="KW-0547">Nucleotide-binding</keyword>
<keyword evidence="2" id="KW-0067">ATP-binding</keyword>
<feature type="region of interest" description="Disordered" evidence="3">
    <location>
        <begin position="309"/>
        <end position="364"/>
    </location>
</feature>
<dbReference type="InterPro" id="IPR013078">
    <property type="entry name" value="His_Pase_superF_clade-1"/>
</dbReference>
<evidence type="ECO:0000256" key="3">
    <source>
        <dbReference type="SAM" id="MobiDB-lite"/>
    </source>
</evidence>
<keyword evidence="5" id="KW-0808">Transferase</keyword>
<dbReference type="SUPFAM" id="SSF53254">
    <property type="entry name" value="Phosphoglycerate mutase-like"/>
    <property type="match status" value="1"/>
</dbReference>
<organism evidence="5">
    <name type="scientific">Mucor ambiguus</name>
    <dbReference type="NCBI Taxonomy" id="91626"/>
    <lineage>
        <taxon>Eukaryota</taxon>
        <taxon>Fungi</taxon>
        <taxon>Fungi incertae sedis</taxon>
        <taxon>Mucoromycota</taxon>
        <taxon>Mucoromycotina</taxon>
        <taxon>Mucoromycetes</taxon>
        <taxon>Mucorales</taxon>
        <taxon>Mucorineae</taxon>
        <taxon>Mucoraceae</taxon>
        <taxon>Mucor</taxon>
    </lineage>
</organism>
<dbReference type="OrthoDB" id="2282326at2759"/>
<dbReference type="GO" id="GO:0003873">
    <property type="term" value="F:6-phosphofructo-2-kinase activity"/>
    <property type="evidence" value="ECO:0007669"/>
    <property type="project" value="InterPro"/>
</dbReference>
<accession>A0A0C9MUK2</accession>
<dbReference type="GO" id="GO:0006000">
    <property type="term" value="P:fructose metabolic process"/>
    <property type="evidence" value="ECO:0007669"/>
    <property type="project" value="InterPro"/>
</dbReference>
<dbReference type="Proteomes" id="UP000053815">
    <property type="component" value="Unassembled WGS sequence"/>
</dbReference>
<feature type="compositionally biased region" description="Polar residues" evidence="3">
    <location>
        <begin position="871"/>
        <end position="880"/>
    </location>
</feature>
<evidence type="ECO:0000259" key="4">
    <source>
        <dbReference type="Pfam" id="PF01591"/>
    </source>
</evidence>
<dbReference type="PANTHER" id="PTHR10606">
    <property type="entry name" value="6-PHOSPHOFRUCTO-2-KINASE/FRUCTOSE-2,6-BISPHOSPHATASE"/>
    <property type="match status" value="1"/>
</dbReference>
<evidence type="ECO:0000313" key="6">
    <source>
        <dbReference type="Proteomes" id="UP000053815"/>
    </source>
</evidence>
<dbReference type="Gene3D" id="3.40.50.300">
    <property type="entry name" value="P-loop containing nucleotide triphosphate hydrolases"/>
    <property type="match status" value="1"/>
</dbReference>
<evidence type="ECO:0000256" key="2">
    <source>
        <dbReference type="ARBA" id="ARBA00022840"/>
    </source>
</evidence>